<reference evidence="1 2" key="1">
    <citation type="submission" date="2023-04" db="EMBL/GenBank/DDBJ databases">
        <title>Streptomyces chengmaiensis sp. nov. isolated from the stem of mangrove plant in Hainan.</title>
        <authorList>
            <person name="Huang X."/>
            <person name="Zhou S."/>
            <person name="Chu X."/>
            <person name="Xie Y."/>
            <person name="Lin Y."/>
        </authorList>
    </citation>
    <scope>NUCLEOTIDE SEQUENCE [LARGE SCALE GENOMIC DNA]</scope>
    <source>
        <strain evidence="1 2">HNM0663</strain>
    </source>
</reference>
<dbReference type="Proteomes" id="UP001223144">
    <property type="component" value="Unassembled WGS sequence"/>
</dbReference>
<comment type="caution">
    <text evidence="1">The sequence shown here is derived from an EMBL/GenBank/DDBJ whole genome shotgun (WGS) entry which is preliminary data.</text>
</comment>
<gene>
    <name evidence="1" type="ORF">QCN29_36480</name>
</gene>
<dbReference type="EMBL" id="JARWBG010000115">
    <property type="protein sequence ID" value="MDH2394131.1"/>
    <property type="molecule type" value="Genomic_DNA"/>
</dbReference>
<feature type="non-terminal residue" evidence="1">
    <location>
        <position position="63"/>
    </location>
</feature>
<dbReference type="RefSeq" id="WP_279933552.1">
    <property type="nucleotide sequence ID" value="NZ_JARWBG010000115.1"/>
</dbReference>
<sequence>MERGPVTPQAAVGGWSWCRLGAGASWLTAEGRHEVAALLRQAARDQQPEYADEFDQWAALRSV</sequence>
<evidence type="ECO:0000313" key="2">
    <source>
        <dbReference type="Proteomes" id="UP001223144"/>
    </source>
</evidence>
<keyword evidence="2" id="KW-1185">Reference proteome</keyword>
<proteinExistence type="predicted"/>
<evidence type="ECO:0000313" key="1">
    <source>
        <dbReference type="EMBL" id="MDH2394131.1"/>
    </source>
</evidence>
<protein>
    <submittedName>
        <fullName evidence="1">Uncharacterized protein</fullName>
    </submittedName>
</protein>
<name>A0ABT6HZJ3_9ACTN</name>
<organism evidence="1 2">
    <name type="scientific">Streptomyces chengmaiensis</name>
    <dbReference type="NCBI Taxonomy" id="3040919"/>
    <lineage>
        <taxon>Bacteria</taxon>
        <taxon>Bacillati</taxon>
        <taxon>Actinomycetota</taxon>
        <taxon>Actinomycetes</taxon>
        <taxon>Kitasatosporales</taxon>
        <taxon>Streptomycetaceae</taxon>
        <taxon>Streptomyces</taxon>
    </lineage>
</organism>
<accession>A0ABT6HZJ3</accession>